<evidence type="ECO:0000256" key="1">
    <source>
        <dbReference type="ARBA" id="ARBA00009670"/>
    </source>
</evidence>
<dbReference type="CDD" id="cd13969">
    <property type="entry name" value="ADCK1-like"/>
    <property type="match status" value="1"/>
</dbReference>
<feature type="domain" description="ABC1 atypical kinase-like" evidence="2">
    <location>
        <begin position="151"/>
        <end position="417"/>
    </location>
</feature>
<sequence>MVLAGAWRVGLRSWKSANTLSTVLPRNFSGDSTTTARSRWQRYLRGTGYVGLGACVVYGVDRQFNASAIGRNLRALWACAIITADYKLNFTAEMSDKIPELHERVANIMYNLFTSNGGLYIKIGMASLAGQAIGANAAFLPRPMQLKFASLFDDAPQIPHSDILSVFASEFGRPPSGPDGMFEYFDENAVASASIAQVHKARMWPGPGEAEGEGQWVAVKVQKPAVAKQMEWDLGAYRIVMWLFEKGFDLPSYFIVDFISDHLRRELDFEMEAESAQRTATYVAADPRLSKTVYIPRVFPALTTKRVLTAEWIDGTRLSDRDGILRLVGDLPGAAVPLRGGTRAIMEPMVELFSAQMFLWGWVHCDPHPGNVIIRPHPAAPRRPQLVLLDHGLYVQLSEEFRRDWCKVWEGLLAGEWGTVDGVTRKWGVAMPDLFASAVLMRPVRLGRGRPQLEAQEGGKSLDEMTNYERSVMMKAKLKGFLTETDRMPKALIFLMRNMRMVQGNNKALNSPVNRIKITGFSASRALAGGMPHAGARTRLHEYYHYLFFRVVMFGLDVAFTIARTRQWMWRVLGLGREGLGFEDEIERSMRGIAKTTFGMDVGADAFDG</sequence>
<proteinExistence type="inferred from homology"/>
<protein>
    <submittedName>
        <fullName evidence="3">ABC1 family-domain-containing protein</fullName>
    </submittedName>
</protein>
<evidence type="ECO:0000259" key="2">
    <source>
        <dbReference type="Pfam" id="PF03109"/>
    </source>
</evidence>
<dbReference type="EMBL" id="JARJCN010000042">
    <property type="protein sequence ID" value="KAJ7083076.1"/>
    <property type="molecule type" value="Genomic_DNA"/>
</dbReference>
<dbReference type="Pfam" id="PF03109">
    <property type="entry name" value="ABC1"/>
    <property type="match status" value="1"/>
</dbReference>
<accession>A0AAD6TXU6</accession>
<comment type="similarity">
    <text evidence="1">Belongs to the protein kinase superfamily. ADCK protein kinase family.</text>
</comment>
<dbReference type="Proteomes" id="UP001222325">
    <property type="component" value="Unassembled WGS sequence"/>
</dbReference>
<keyword evidence="4" id="KW-1185">Reference proteome</keyword>
<organism evidence="3 4">
    <name type="scientific">Mycena belliarum</name>
    <dbReference type="NCBI Taxonomy" id="1033014"/>
    <lineage>
        <taxon>Eukaryota</taxon>
        <taxon>Fungi</taxon>
        <taxon>Dikarya</taxon>
        <taxon>Basidiomycota</taxon>
        <taxon>Agaricomycotina</taxon>
        <taxon>Agaricomycetes</taxon>
        <taxon>Agaricomycetidae</taxon>
        <taxon>Agaricales</taxon>
        <taxon>Marasmiineae</taxon>
        <taxon>Mycenaceae</taxon>
        <taxon>Mycena</taxon>
    </lineage>
</organism>
<evidence type="ECO:0000313" key="3">
    <source>
        <dbReference type="EMBL" id="KAJ7083076.1"/>
    </source>
</evidence>
<dbReference type="PANTHER" id="PTHR43173">
    <property type="entry name" value="ABC1 FAMILY PROTEIN"/>
    <property type="match status" value="1"/>
</dbReference>
<comment type="caution">
    <text evidence="3">The sequence shown here is derived from an EMBL/GenBank/DDBJ whole genome shotgun (WGS) entry which is preliminary data.</text>
</comment>
<dbReference type="InterPro" id="IPR011009">
    <property type="entry name" value="Kinase-like_dom_sf"/>
</dbReference>
<dbReference type="PANTHER" id="PTHR43173:SF37">
    <property type="entry name" value="ABC1 FAMILY PROTEIN C10F6.14C"/>
    <property type="match status" value="1"/>
</dbReference>
<reference evidence="3" key="1">
    <citation type="submission" date="2023-03" db="EMBL/GenBank/DDBJ databases">
        <title>Massive genome expansion in bonnet fungi (Mycena s.s.) driven by repeated elements and novel gene families across ecological guilds.</title>
        <authorList>
            <consortium name="Lawrence Berkeley National Laboratory"/>
            <person name="Harder C.B."/>
            <person name="Miyauchi S."/>
            <person name="Viragh M."/>
            <person name="Kuo A."/>
            <person name="Thoen E."/>
            <person name="Andreopoulos B."/>
            <person name="Lu D."/>
            <person name="Skrede I."/>
            <person name="Drula E."/>
            <person name="Henrissat B."/>
            <person name="Morin E."/>
            <person name="Kohler A."/>
            <person name="Barry K."/>
            <person name="LaButti K."/>
            <person name="Morin E."/>
            <person name="Salamov A."/>
            <person name="Lipzen A."/>
            <person name="Mereny Z."/>
            <person name="Hegedus B."/>
            <person name="Baldrian P."/>
            <person name="Stursova M."/>
            <person name="Weitz H."/>
            <person name="Taylor A."/>
            <person name="Grigoriev I.V."/>
            <person name="Nagy L.G."/>
            <person name="Martin F."/>
            <person name="Kauserud H."/>
        </authorList>
    </citation>
    <scope>NUCLEOTIDE SEQUENCE</scope>
    <source>
        <strain evidence="3">CBHHK173m</strain>
    </source>
</reference>
<evidence type="ECO:0000313" key="4">
    <source>
        <dbReference type="Proteomes" id="UP001222325"/>
    </source>
</evidence>
<dbReference type="SUPFAM" id="SSF56112">
    <property type="entry name" value="Protein kinase-like (PK-like)"/>
    <property type="match status" value="1"/>
</dbReference>
<dbReference type="InterPro" id="IPR004147">
    <property type="entry name" value="ABC1_dom"/>
</dbReference>
<dbReference type="InterPro" id="IPR045307">
    <property type="entry name" value="ADCK1_dom"/>
</dbReference>
<gene>
    <name evidence="3" type="ORF">B0H15DRAFT_785230</name>
</gene>
<name>A0AAD6TXU6_9AGAR</name>
<dbReference type="AlphaFoldDB" id="A0AAD6TXU6"/>
<dbReference type="InterPro" id="IPR051130">
    <property type="entry name" value="Mito_struct-func_regulator"/>
</dbReference>